<dbReference type="EMBL" id="JANKHO010002540">
    <property type="protein sequence ID" value="KAJ3491413.1"/>
    <property type="molecule type" value="Genomic_DNA"/>
</dbReference>
<feature type="signal peptide" evidence="1">
    <location>
        <begin position="1"/>
        <end position="23"/>
    </location>
</feature>
<evidence type="ECO:0000256" key="1">
    <source>
        <dbReference type="SAM" id="SignalP"/>
    </source>
</evidence>
<dbReference type="OrthoDB" id="2967948at2759"/>
<comment type="caution">
    <text evidence="2">The sequence shown here is derived from an EMBL/GenBank/DDBJ whole genome shotgun (WGS) entry which is preliminary data.</text>
</comment>
<feature type="chain" id="PRO_5040748573" evidence="1">
    <location>
        <begin position="24"/>
        <end position="371"/>
    </location>
</feature>
<proteinExistence type="predicted"/>
<keyword evidence="3" id="KW-1185">Reference proteome</keyword>
<protein>
    <submittedName>
        <fullName evidence="2">Uncharacterized protein</fullName>
    </submittedName>
</protein>
<gene>
    <name evidence="2" type="ORF">NLJ89_g11341</name>
</gene>
<name>A0A9W8JQ49_9AGAR</name>
<evidence type="ECO:0000313" key="2">
    <source>
        <dbReference type="EMBL" id="KAJ3491413.1"/>
    </source>
</evidence>
<sequence length="371" mass="41145">MPPFWNSLCFALSLALVWICALGYNLAEAPTTACTLPGVRDSLPCDILNRFAALLPQQDTHPRSHHIKTDSTVEVSGLDNTTTTALVLSQFSGYLALLESLPPATASRGPMSEVDMSLEDIIVLLEGTSLRNKVVILSRTAQVRRSSRLCARSLQKYAAQIHSSIYTVFVSSEFAIEAARLVAEENSGSLSRSHISKNRAAARLQSACLHNLKMFDIISRQLQRLVSEMHEGLMHLETNLALLADSVYTEALADAERSFWETPSRLWGAYVDFWVLPHTRKSIDVLLRVSSRAKMMKSSVLGMRSRLELLQINLQVLQAQTDAKLSSDGTVLEDFIIGLKDGCAKLKGHIKSVKQDESLRRSPLYSIILMF</sequence>
<evidence type="ECO:0000313" key="3">
    <source>
        <dbReference type="Proteomes" id="UP001148786"/>
    </source>
</evidence>
<organism evidence="2 3">
    <name type="scientific">Agrocybe chaxingu</name>
    <dbReference type="NCBI Taxonomy" id="84603"/>
    <lineage>
        <taxon>Eukaryota</taxon>
        <taxon>Fungi</taxon>
        <taxon>Dikarya</taxon>
        <taxon>Basidiomycota</taxon>
        <taxon>Agaricomycotina</taxon>
        <taxon>Agaricomycetes</taxon>
        <taxon>Agaricomycetidae</taxon>
        <taxon>Agaricales</taxon>
        <taxon>Agaricineae</taxon>
        <taxon>Strophariaceae</taxon>
        <taxon>Agrocybe</taxon>
    </lineage>
</organism>
<dbReference type="Proteomes" id="UP001148786">
    <property type="component" value="Unassembled WGS sequence"/>
</dbReference>
<reference evidence="2" key="1">
    <citation type="submission" date="2022-07" db="EMBL/GenBank/DDBJ databases">
        <title>Genome Sequence of Agrocybe chaxingu.</title>
        <authorList>
            <person name="Buettner E."/>
        </authorList>
    </citation>
    <scope>NUCLEOTIDE SEQUENCE</scope>
    <source>
        <strain evidence="2">MP-N11</strain>
    </source>
</reference>
<accession>A0A9W8JQ49</accession>
<keyword evidence="1" id="KW-0732">Signal</keyword>
<dbReference type="AlphaFoldDB" id="A0A9W8JQ49"/>